<evidence type="ECO:0000256" key="11">
    <source>
        <dbReference type="PIRSR" id="PIRSR601233-3"/>
    </source>
</evidence>
<protein>
    <recommendedName>
        <fullName evidence="1">3'-phosphate/5'-hydroxy nucleic acid ligase</fullName>
        <ecNumber evidence="1">6.5.1.8</ecNumber>
    </recommendedName>
</protein>
<feature type="binding site" evidence="10">
    <location>
        <position position="291"/>
    </location>
    <ligand>
        <name>GMP</name>
        <dbReference type="ChEBI" id="CHEBI:58115"/>
    </ligand>
</feature>
<keyword evidence="13" id="KW-1185">Reference proteome</keyword>
<evidence type="ECO:0000256" key="3">
    <source>
        <dbReference type="ARBA" id="ARBA00022723"/>
    </source>
</evidence>
<dbReference type="Proteomes" id="UP000065807">
    <property type="component" value="Chromosome"/>
</dbReference>
<evidence type="ECO:0000313" key="12">
    <source>
        <dbReference type="EMBL" id="BAS26197.1"/>
    </source>
</evidence>
<keyword evidence="7 11" id="KW-0464">Manganese</keyword>
<sequence length="406" mass="44515">MPYQVIDGVRVFGEPEPQALAQAKTCARTGRVAGVALMADHHKGYSQPIGGVVVYEPDQVSPSGVGFDIACGNKAARTPLTLPQIAPDLPRIMDRIWQEISFGIGRKNPRPVEHPVLEHPLWRDEKHLRSLHRMAADQLGTVGGGNHYVDLFVEPPTQRIWVGVHFGSRGPGFRIASGVLNLMRNRPFDDPRTGERMDEPPALLDLETELGRFYWEAMHLAGQFAYAGRDHVVGQVLRILGTQADLEVHNHHNFAWLEEIGGQKAIVVRKGATPNFPAQLSFVGGSMGDISVILRGKESDEARASYRSTVHGAGRLMSRTQAVGKWRRQGGRRVRVGGAVDMEAVRRNLVARGIELRGGGPDEAPAVYRRLQPVLDAHAGSVDILHVLEPIGVAMAGPEVFDPYKD</sequence>
<dbReference type="InterPro" id="IPR001233">
    <property type="entry name" value="RtcB"/>
</dbReference>
<feature type="binding site" evidence="10">
    <location>
        <begin position="311"/>
        <end position="314"/>
    </location>
    <ligand>
        <name>GMP</name>
        <dbReference type="ChEBI" id="CHEBI:58115"/>
    </ligand>
</feature>
<dbReference type="OrthoDB" id="9802323at2"/>
<dbReference type="GO" id="GO:0005525">
    <property type="term" value="F:GTP binding"/>
    <property type="evidence" value="ECO:0007669"/>
    <property type="project" value="UniProtKB-KW"/>
</dbReference>
<dbReference type="PATRIC" id="fig|1555112.3.peg.356"/>
<evidence type="ECO:0000313" key="13">
    <source>
        <dbReference type="Proteomes" id="UP000065807"/>
    </source>
</evidence>
<dbReference type="GO" id="GO:0030145">
    <property type="term" value="F:manganese ion binding"/>
    <property type="evidence" value="ECO:0007669"/>
    <property type="project" value="TreeGrafter"/>
</dbReference>
<feature type="binding site" evidence="11">
    <location>
        <position position="165"/>
    </location>
    <ligand>
        <name>Mn(2+)</name>
        <dbReference type="ChEBI" id="CHEBI:29035"/>
        <label>2</label>
    </ligand>
</feature>
<dbReference type="KEGG" id="lpil:LIP_0340"/>
<dbReference type="EC" id="6.5.1.8" evidence="1"/>
<keyword evidence="2" id="KW-0436">Ligase</keyword>
<evidence type="ECO:0000256" key="1">
    <source>
        <dbReference type="ARBA" id="ARBA00012726"/>
    </source>
</evidence>
<dbReference type="GO" id="GO:0042245">
    <property type="term" value="P:RNA repair"/>
    <property type="evidence" value="ECO:0007669"/>
    <property type="project" value="UniProtKB-KW"/>
</dbReference>
<evidence type="ECO:0000256" key="9">
    <source>
        <dbReference type="PIRSR" id="PIRSR601233-1"/>
    </source>
</evidence>
<dbReference type="GO" id="GO:0006281">
    <property type="term" value="P:DNA repair"/>
    <property type="evidence" value="ECO:0007669"/>
    <property type="project" value="TreeGrafter"/>
</dbReference>
<dbReference type="AlphaFoldDB" id="A0A0K2SGP7"/>
<dbReference type="InterPro" id="IPR052915">
    <property type="entry name" value="RtcB-like"/>
</dbReference>
<evidence type="ECO:0000256" key="2">
    <source>
        <dbReference type="ARBA" id="ARBA00022598"/>
    </source>
</evidence>
<feature type="binding site" evidence="10">
    <location>
        <begin position="252"/>
        <end position="253"/>
    </location>
    <ligand>
        <name>GMP</name>
        <dbReference type="ChEBI" id="CHEBI:58115"/>
    </ligand>
</feature>
<feature type="binding site" evidence="10">
    <location>
        <begin position="284"/>
        <end position="287"/>
    </location>
    <ligand>
        <name>GMP</name>
        <dbReference type="ChEBI" id="CHEBI:58115"/>
    </ligand>
</feature>
<evidence type="ECO:0000256" key="4">
    <source>
        <dbReference type="ARBA" id="ARBA00022741"/>
    </source>
</evidence>
<feature type="binding site" evidence="11">
    <location>
        <position position="252"/>
    </location>
    <ligand>
        <name>Mn(2+)</name>
        <dbReference type="ChEBI" id="CHEBI:29035"/>
        <label>2</label>
    </ligand>
</feature>
<dbReference type="RefSeq" id="WP_068133464.1">
    <property type="nucleotide sequence ID" value="NZ_AP014924.1"/>
</dbReference>
<dbReference type="Pfam" id="PF01139">
    <property type="entry name" value="RtcB"/>
    <property type="match status" value="1"/>
</dbReference>
<evidence type="ECO:0000256" key="10">
    <source>
        <dbReference type="PIRSR" id="PIRSR601233-2"/>
    </source>
</evidence>
<evidence type="ECO:0000256" key="5">
    <source>
        <dbReference type="ARBA" id="ARBA00022800"/>
    </source>
</evidence>
<comment type="catalytic activity">
    <reaction evidence="8">
        <text>a 3'-end 3'-phospho-ribonucleotide-RNA + a 5'-end dephospho-ribonucleoside-RNA + GTP = a ribonucleotidyl-ribonucleotide-RNA + GMP + diphosphate</text>
        <dbReference type="Rhea" id="RHEA:68076"/>
        <dbReference type="Rhea" id="RHEA-COMP:10463"/>
        <dbReference type="Rhea" id="RHEA-COMP:13936"/>
        <dbReference type="Rhea" id="RHEA-COMP:17355"/>
        <dbReference type="ChEBI" id="CHEBI:33019"/>
        <dbReference type="ChEBI" id="CHEBI:37565"/>
        <dbReference type="ChEBI" id="CHEBI:58115"/>
        <dbReference type="ChEBI" id="CHEBI:83062"/>
        <dbReference type="ChEBI" id="CHEBI:138284"/>
        <dbReference type="ChEBI" id="CHEBI:173118"/>
        <dbReference type="EC" id="6.5.1.8"/>
    </reaction>
</comment>
<proteinExistence type="predicted"/>
<feature type="binding site" evidence="11">
    <location>
        <position position="68"/>
    </location>
    <ligand>
        <name>Mn(2+)</name>
        <dbReference type="ChEBI" id="CHEBI:29035"/>
        <label>1</label>
    </ligand>
</feature>
<dbReference type="STRING" id="1555112.LIP_0340"/>
<dbReference type="PANTHER" id="PTHR43749:SF2">
    <property type="entry name" value="RNA-SPLICING LIGASE RTCB"/>
    <property type="match status" value="1"/>
</dbReference>
<dbReference type="GO" id="GO:0006396">
    <property type="term" value="P:RNA processing"/>
    <property type="evidence" value="ECO:0007669"/>
    <property type="project" value="InterPro"/>
</dbReference>
<keyword evidence="6 10" id="KW-0342">GTP-binding</keyword>
<keyword evidence="3 11" id="KW-0479">Metal-binding</keyword>
<gene>
    <name evidence="12" type="ORF">LIP_0340</name>
</gene>
<dbReference type="Gene3D" id="3.90.1860.10">
    <property type="entry name" value="tRNA-splicing ligase RtcB"/>
    <property type="match status" value="1"/>
</dbReference>
<dbReference type="GO" id="GO:0170057">
    <property type="term" value="F:RNA ligase (GTP) activity"/>
    <property type="evidence" value="ECO:0007669"/>
    <property type="project" value="UniProtKB-EC"/>
</dbReference>
<dbReference type="PANTHER" id="PTHR43749">
    <property type="entry name" value="RNA-SPLICING LIGASE RTCB"/>
    <property type="match status" value="1"/>
</dbReference>
<reference evidence="13" key="2">
    <citation type="journal article" date="2016" name="Int. J. Syst. Evol. Microbiol.">
        <title>Complete genome sequence and cell structure of Limnochorda pilosa, a Gram-negative spore-former within the phylum Firmicutes.</title>
        <authorList>
            <person name="Watanabe M."/>
            <person name="Kojima H."/>
            <person name="Fukui M."/>
        </authorList>
    </citation>
    <scope>NUCLEOTIDE SEQUENCE [LARGE SCALE GENOMIC DNA]</scope>
    <source>
        <strain evidence="13">HC45</strain>
    </source>
</reference>
<comment type="cofactor">
    <cofactor evidence="11">
        <name>Mn(2+)</name>
        <dbReference type="ChEBI" id="CHEBI:29035"/>
    </cofactor>
    <text evidence="11">Binds 2 manganese ions per subunit.</text>
</comment>
<keyword evidence="5" id="KW-0692">RNA repair</keyword>
<keyword evidence="4 10" id="KW-0547">Nucleotide-binding</keyword>
<evidence type="ECO:0000256" key="8">
    <source>
        <dbReference type="ARBA" id="ARBA00047746"/>
    </source>
</evidence>
<reference evidence="13" key="1">
    <citation type="submission" date="2015-07" db="EMBL/GenBank/DDBJ databases">
        <title>Complete genome sequence and phylogenetic analysis of Limnochorda pilosa.</title>
        <authorList>
            <person name="Watanabe M."/>
            <person name="Kojima H."/>
            <person name="Fukui M."/>
        </authorList>
    </citation>
    <scope>NUCLEOTIDE SEQUENCE [LARGE SCALE GENOMIC DNA]</scope>
    <source>
        <strain evidence="13">HC45</strain>
    </source>
</reference>
<dbReference type="InterPro" id="IPR036025">
    <property type="entry name" value="RtcB-like_sf"/>
</dbReference>
<accession>A0A0K2SGP7</accession>
<organism evidence="12 13">
    <name type="scientific">Limnochorda pilosa</name>
    <dbReference type="NCBI Taxonomy" id="1555112"/>
    <lineage>
        <taxon>Bacteria</taxon>
        <taxon>Bacillati</taxon>
        <taxon>Bacillota</taxon>
        <taxon>Limnochordia</taxon>
        <taxon>Limnochordales</taxon>
        <taxon>Limnochordaceae</taxon>
        <taxon>Limnochorda</taxon>
    </lineage>
</organism>
<name>A0A0K2SGP7_LIMPI</name>
<evidence type="ECO:0000256" key="6">
    <source>
        <dbReference type="ARBA" id="ARBA00023134"/>
    </source>
</evidence>
<dbReference type="SUPFAM" id="SSF103365">
    <property type="entry name" value="Hypothetical protein PH1602"/>
    <property type="match status" value="1"/>
</dbReference>
<dbReference type="GO" id="GO:0003909">
    <property type="term" value="F:DNA ligase activity"/>
    <property type="evidence" value="ECO:0007669"/>
    <property type="project" value="TreeGrafter"/>
</dbReference>
<feature type="active site" description="GMP-histidine intermediate" evidence="9">
    <location>
        <position position="311"/>
    </location>
</feature>
<evidence type="ECO:0000256" key="7">
    <source>
        <dbReference type="ARBA" id="ARBA00023211"/>
    </source>
</evidence>
<feature type="binding site" evidence="11">
    <location>
        <position position="147"/>
    </location>
    <ligand>
        <name>Mn(2+)</name>
        <dbReference type="ChEBI" id="CHEBI:29035"/>
        <label>1</label>
    </ligand>
</feature>
<dbReference type="EMBL" id="AP014924">
    <property type="protein sequence ID" value="BAS26197.1"/>
    <property type="molecule type" value="Genomic_DNA"/>
</dbReference>